<accession>A0AAW8DA58</accession>
<dbReference type="AlphaFoldDB" id="A0AAW8DA58"/>
<evidence type="ECO:0000313" key="5">
    <source>
        <dbReference type="Proteomes" id="UP001242995"/>
    </source>
</evidence>
<comment type="caution">
    <text evidence="2">The sequence shown here is derived from an EMBL/GenBank/DDBJ whole genome shotgun (WGS) entry which is preliminary data.</text>
</comment>
<proteinExistence type="predicted"/>
<dbReference type="Proteomes" id="UP001242995">
    <property type="component" value="Unassembled WGS sequence"/>
</dbReference>
<gene>
    <name evidence="2" type="ORF">J2S90_000120</name>
    <name evidence="3" type="ORF">J2S93_001583</name>
</gene>
<name>A0AAW8DA58_9MICC</name>
<reference evidence="2 4" key="1">
    <citation type="submission" date="2023-07" db="EMBL/GenBank/DDBJ databases">
        <title>Sorghum-associated microbial communities from plants grown in Nebraska, USA.</title>
        <authorList>
            <person name="Schachtman D."/>
        </authorList>
    </citation>
    <scope>NUCLEOTIDE SEQUENCE</scope>
    <source>
        <strain evidence="2">DS1006</strain>
        <strain evidence="3 4">DS1016</strain>
    </source>
</reference>
<evidence type="ECO:0000313" key="2">
    <source>
        <dbReference type="EMBL" id="MDP9903180.1"/>
    </source>
</evidence>
<dbReference type="EMBL" id="JAUSRG010000001">
    <property type="protein sequence ID" value="MDP9903180.1"/>
    <property type="molecule type" value="Genomic_DNA"/>
</dbReference>
<feature type="region of interest" description="Disordered" evidence="1">
    <location>
        <begin position="1"/>
        <end position="44"/>
    </location>
</feature>
<feature type="compositionally biased region" description="Basic and acidic residues" evidence="1">
    <location>
        <begin position="1"/>
        <end position="18"/>
    </location>
</feature>
<evidence type="ECO:0000256" key="1">
    <source>
        <dbReference type="SAM" id="MobiDB-lite"/>
    </source>
</evidence>
<dbReference type="EMBL" id="JAUSTF010000002">
    <property type="protein sequence ID" value="MDQ0180167.1"/>
    <property type="molecule type" value="Genomic_DNA"/>
</dbReference>
<evidence type="ECO:0000313" key="3">
    <source>
        <dbReference type="EMBL" id="MDQ0180167.1"/>
    </source>
</evidence>
<dbReference type="Proteomes" id="UP001230951">
    <property type="component" value="Unassembled WGS sequence"/>
</dbReference>
<evidence type="ECO:0000313" key="4">
    <source>
        <dbReference type="Proteomes" id="UP001230951"/>
    </source>
</evidence>
<protein>
    <submittedName>
        <fullName evidence="2">Uncharacterized protein</fullName>
    </submittedName>
</protein>
<sequence>MAHLSDYHAQKDAERSDGSVDWTKVPVRNGGQLITDHPDDHEDS</sequence>
<organism evidence="2 5">
    <name type="scientific">Arthrobacter bambusae</name>
    <dbReference type="NCBI Taxonomy" id="1338426"/>
    <lineage>
        <taxon>Bacteria</taxon>
        <taxon>Bacillati</taxon>
        <taxon>Actinomycetota</taxon>
        <taxon>Actinomycetes</taxon>
        <taxon>Micrococcales</taxon>
        <taxon>Micrococcaceae</taxon>
        <taxon>Arthrobacter</taxon>
    </lineage>
</organism>
<keyword evidence="4" id="KW-1185">Reference proteome</keyword>